<organism evidence="1 2">
    <name type="scientific">Pistacia integerrima</name>
    <dbReference type="NCBI Taxonomy" id="434235"/>
    <lineage>
        <taxon>Eukaryota</taxon>
        <taxon>Viridiplantae</taxon>
        <taxon>Streptophyta</taxon>
        <taxon>Embryophyta</taxon>
        <taxon>Tracheophyta</taxon>
        <taxon>Spermatophyta</taxon>
        <taxon>Magnoliopsida</taxon>
        <taxon>eudicotyledons</taxon>
        <taxon>Gunneridae</taxon>
        <taxon>Pentapetalae</taxon>
        <taxon>rosids</taxon>
        <taxon>malvids</taxon>
        <taxon>Sapindales</taxon>
        <taxon>Anacardiaceae</taxon>
        <taxon>Pistacia</taxon>
    </lineage>
</organism>
<protein>
    <submittedName>
        <fullName evidence="1">Uncharacterized protein</fullName>
    </submittedName>
</protein>
<dbReference type="EMBL" id="CM047742">
    <property type="protein sequence ID" value="KAJ0035253.1"/>
    <property type="molecule type" value="Genomic_DNA"/>
</dbReference>
<reference evidence="2" key="1">
    <citation type="journal article" date="2023" name="G3 (Bethesda)">
        <title>Genome assembly and association tests identify interacting loci associated with vigor, precocity, and sex in interspecific pistachio rootstocks.</title>
        <authorList>
            <person name="Palmer W."/>
            <person name="Jacygrad E."/>
            <person name="Sagayaradj S."/>
            <person name="Cavanaugh K."/>
            <person name="Han R."/>
            <person name="Bertier L."/>
            <person name="Beede B."/>
            <person name="Kafkas S."/>
            <person name="Golino D."/>
            <person name="Preece J."/>
            <person name="Michelmore R."/>
        </authorList>
    </citation>
    <scope>NUCLEOTIDE SEQUENCE [LARGE SCALE GENOMIC DNA]</scope>
</reference>
<comment type="caution">
    <text evidence="1">The sequence shown here is derived from an EMBL/GenBank/DDBJ whole genome shotgun (WGS) entry which is preliminary data.</text>
</comment>
<sequence>MPRSRSEDGYKVIVNTRALDEILK</sequence>
<evidence type="ECO:0000313" key="1">
    <source>
        <dbReference type="EMBL" id="KAJ0035253.1"/>
    </source>
</evidence>
<evidence type="ECO:0000313" key="2">
    <source>
        <dbReference type="Proteomes" id="UP001163603"/>
    </source>
</evidence>
<proteinExistence type="predicted"/>
<name>A0ACC0YFT0_9ROSI</name>
<accession>A0ACC0YFT0</accession>
<dbReference type="Proteomes" id="UP001163603">
    <property type="component" value="Chromosome 7"/>
</dbReference>
<gene>
    <name evidence="1" type="ORF">Pint_25207</name>
</gene>
<keyword evidence="2" id="KW-1185">Reference proteome</keyword>